<dbReference type="AlphaFoldDB" id="A0A7G1P1Z8"/>
<evidence type="ECO:0000313" key="3">
    <source>
        <dbReference type="Proteomes" id="UP000516444"/>
    </source>
</evidence>
<accession>A0A7G1P1Z8</accession>
<dbReference type="KEGG" id="sgm:GCM10017557_26930"/>
<dbReference type="EMBL" id="AP023440">
    <property type="protein sequence ID" value="BCL27834.1"/>
    <property type="molecule type" value="Genomic_DNA"/>
</dbReference>
<gene>
    <name evidence="2" type="ORF">GCM10017557_26930</name>
</gene>
<reference evidence="2 3" key="1">
    <citation type="journal article" date="2014" name="Int. J. Syst. Evol. Microbiol.">
        <title>Complete genome sequence of Corynebacterium casei LMG S-19264T (=DSM 44701T), isolated from a smear-ripened cheese.</title>
        <authorList>
            <consortium name="US DOE Joint Genome Institute (JGI-PGF)"/>
            <person name="Walter F."/>
            <person name="Albersmeier A."/>
            <person name="Kalinowski J."/>
            <person name="Ruckert C."/>
        </authorList>
    </citation>
    <scope>NUCLEOTIDE SEQUENCE [LARGE SCALE GENOMIC DNA]</scope>
    <source>
        <strain evidence="2 3">JCM 4677</strain>
    </source>
</reference>
<evidence type="ECO:0000256" key="1">
    <source>
        <dbReference type="SAM" id="MobiDB-lite"/>
    </source>
</evidence>
<organism evidence="2 3">
    <name type="scientific">Streptomyces aurantiacus</name>
    <dbReference type="NCBI Taxonomy" id="47760"/>
    <lineage>
        <taxon>Bacteria</taxon>
        <taxon>Bacillati</taxon>
        <taxon>Actinomycetota</taxon>
        <taxon>Actinomycetes</taxon>
        <taxon>Kitasatosporales</taxon>
        <taxon>Streptomycetaceae</taxon>
        <taxon>Streptomyces</taxon>
        <taxon>Streptomyces aurantiacus group</taxon>
    </lineage>
</organism>
<proteinExistence type="predicted"/>
<dbReference type="Proteomes" id="UP000516444">
    <property type="component" value="Chromosome"/>
</dbReference>
<evidence type="ECO:0000313" key="2">
    <source>
        <dbReference type="EMBL" id="BCL27834.1"/>
    </source>
</evidence>
<protein>
    <submittedName>
        <fullName evidence="2">Uncharacterized protein</fullName>
    </submittedName>
</protein>
<feature type="region of interest" description="Disordered" evidence="1">
    <location>
        <begin position="18"/>
        <end position="48"/>
    </location>
</feature>
<name>A0A7G1P1Z8_9ACTN</name>
<keyword evidence="3" id="KW-1185">Reference proteome</keyword>
<sequence length="64" mass="7136">MTGGRVVFRPRRPYPSRAFWGLRPQTPYRPERPRPQTPDGLKDGGPGKDAWTLEKGFALVGGVT</sequence>
<feature type="compositionally biased region" description="Basic and acidic residues" evidence="1">
    <location>
        <begin position="29"/>
        <end position="46"/>
    </location>
</feature>